<evidence type="ECO:0000313" key="3">
    <source>
        <dbReference type="Proteomes" id="UP000265938"/>
    </source>
</evidence>
<evidence type="ECO:0000313" key="2">
    <source>
        <dbReference type="EMBL" id="RJF34403.1"/>
    </source>
</evidence>
<dbReference type="RefSeq" id="WP_119853373.1">
    <property type="nucleotide sequence ID" value="NZ_QYSE01000003.1"/>
</dbReference>
<reference evidence="2 3" key="1">
    <citation type="submission" date="2018-09" db="EMBL/GenBank/DDBJ databases">
        <title>Identification of marine bacteria producing industrial enzymes.</title>
        <authorList>
            <person name="Cheng T.H."/>
            <person name="Saidin J."/>
            <person name="Muhd D.D."/>
            <person name="Isa M.N.M."/>
            <person name="Bakar M.F.A."/>
            <person name="Ismail N."/>
        </authorList>
    </citation>
    <scope>NUCLEOTIDE SEQUENCE [LARGE SCALE GENOMIC DNA]</scope>
    <source>
        <strain evidence="2 3">MNAD 1.6</strain>
    </source>
</reference>
<feature type="transmembrane region" description="Helical" evidence="1">
    <location>
        <begin position="37"/>
        <end position="57"/>
    </location>
</feature>
<dbReference type="InterPro" id="IPR046730">
    <property type="entry name" value="DUF6622"/>
</dbReference>
<accession>A0A3A3EIF0</accession>
<feature type="transmembrane region" description="Helical" evidence="1">
    <location>
        <begin position="128"/>
        <end position="151"/>
    </location>
</feature>
<keyword evidence="1" id="KW-0472">Membrane</keyword>
<keyword evidence="1" id="KW-0812">Transmembrane</keyword>
<organism evidence="2 3">
    <name type="scientific">Pseudoalteromonas gelatinilytica</name>
    <dbReference type="NCBI Taxonomy" id="1703256"/>
    <lineage>
        <taxon>Bacteria</taxon>
        <taxon>Pseudomonadati</taxon>
        <taxon>Pseudomonadota</taxon>
        <taxon>Gammaproteobacteria</taxon>
        <taxon>Alteromonadales</taxon>
        <taxon>Pseudoalteromonadaceae</taxon>
        <taxon>Pseudoalteromonas</taxon>
    </lineage>
</organism>
<feature type="transmembrane region" description="Helical" evidence="1">
    <location>
        <begin position="102"/>
        <end position="122"/>
    </location>
</feature>
<name>A0A3A3EIF0_9GAMM</name>
<comment type="caution">
    <text evidence="2">The sequence shown here is derived from an EMBL/GenBank/DDBJ whole genome shotgun (WGS) entry which is preliminary data.</text>
</comment>
<gene>
    <name evidence="2" type="ORF">D4741_13515</name>
</gene>
<evidence type="ECO:0000256" key="1">
    <source>
        <dbReference type="SAM" id="Phobius"/>
    </source>
</evidence>
<dbReference type="AlphaFoldDB" id="A0A3A3EIF0"/>
<dbReference type="Pfam" id="PF20327">
    <property type="entry name" value="DUF6622"/>
    <property type="match status" value="1"/>
</dbReference>
<sequence>MIIEILTHTPLWVYGLFIGLIFVGWQQTRERHVKQSTLLILPLGMLALSFFGATSSFGYSLTIMLLWLAGVLSSTIIGLSLFSASSASYQAQNASFKVHGSWWPMIFIMAIFFTKYTVGVLTSIKPELFANAALVLSLAAFYGILSGPFIARAIRVLKVKN</sequence>
<dbReference type="EMBL" id="QYSE01000003">
    <property type="protein sequence ID" value="RJF34403.1"/>
    <property type="molecule type" value="Genomic_DNA"/>
</dbReference>
<proteinExistence type="predicted"/>
<feature type="transmembrane region" description="Helical" evidence="1">
    <location>
        <begin position="63"/>
        <end position="82"/>
    </location>
</feature>
<feature type="transmembrane region" description="Helical" evidence="1">
    <location>
        <begin position="6"/>
        <end position="25"/>
    </location>
</feature>
<protein>
    <recommendedName>
        <fullName evidence="4">DUF1453 domain-containing protein</fullName>
    </recommendedName>
</protein>
<evidence type="ECO:0008006" key="4">
    <source>
        <dbReference type="Google" id="ProtNLM"/>
    </source>
</evidence>
<dbReference type="Proteomes" id="UP000265938">
    <property type="component" value="Unassembled WGS sequence"/>
</dbReference>
<keyword evidence="1" id="KW-1133">Transmembrane helix</keyword>